<dbReference type="STRING" id="327939.BIW53_03200"/>
<dbReference type="RefSeq" id="WP_070990371.1">
    <property type="nucleotide sequence ID" value="NZ_CBCSHD010000008.1"/>
</dbReference>
<dbReference type="AlphaFoldDB" id="A0A1S1N7S3"/>
<protein>
    <submittedName>
        <fullName evidence="1">Uncharacterized protein</fullName>
    </submittedName>
</protein>
<proteinExistence type="predicted"/>
<accession>A0A1S1N7S3</accession>
<dbReference type="EMBL" id="MNAN01000018">
    <property type="protein sequence ID" value="OHU97342.1"/>
    <property type="molecule type" value="Genomic_DNA"/>
</dbReference>
<evidence type="ECO:0000313" key="1">
    <source>
        <dbReference type="EMBL" id="OHU97342.1"/>
    </source>
</evidence>
<sequence>MLELDNLILTGAGKLAVGSGSGLTGKQTQQGEDSPFLALLNVSQEPEHADVNSTMVSGNQNNEQVLELVNHSGTSAKQPHDLTSKHTDLISKLQNDLTLLFSDSNNNAPLYIAADTVDTLTQAQQEQHSSIVSDTVMQSPLMLVVPTQVNSSSASTIEVKVTVTWGKVAKGYLSQLKTSEAGVQSLQLKHHLNTSSGSGQATPLPSNLGFESTKLNNSVKLQSQLWQVAGTEQVSNRVYEQVKKRAVLEGAKPHYDSRSQAYSAQALFIVPTNDKELKVSARDYFNRQDYSKSVLSWLDSFVSKEMLSKLSEYSFNGVTLWQREE</sequence>
<keyword evidence="2" id="KW-1185">Reference proteome</keyword>
<name>A0A1S1N7S3_9GAMM</name>
<organism evidence="1 2">
    <name type="scientific">Pseudoalteromonas byunsanensis</name>
    <dbReference type="NCBI Taxonomy" id="327939"/>
    <lineage>
        <taxon>Bacteria</taxon>
        <taxon>Pseudomonadati</taxon>
        <taxon>Pseudomonadota</taxon>
        <taxon>Gammaproteobacteria</taxon>
        <taxon>Alteromonadales</taxon>
        <taxon>Pseudoalteromonadaceae</taxon>
        <taxon>Pseudoalteromonas</taxon>
    </lineage>
</organism>
<comment type="caution">
    <text evidence="1">The sequence shown here is derived from an EMBL/GenBank/DDBJ whole genome shotgun (WGS) entry which is preliminary data.</text>
</comment>
<evidence type="ECO:0000313" key="2">
    <source>
        <dbReference type="Proteomes" id="UP000180253"/>
    </source>
</evidence>
<dbReference type="Proteomes" id="UP000180253">
    <property type="component" value="Unassembled WGS sequence"/>
</dbReference>
<reference evidence="1 2" key="1">
    <citation type="submission" date="2016-10" db="EMBL/GenBank/DDBJ databases">
        <title>Pseudoalteromonas amylolytica sp. nov., isolated from the surface seawater.</title>
        <authorList>
            <person name="Wu Y.-H."/>
            <person name="Cheng H."/>
            <person name="Jin X.-B."/>
            <person name="Wang C.-S."/>
            <person name="Xu X.-W."/>
        </authorList>
    </citation>
    <scope>NUCLEOTIDE SEQUENCE [LARGE SCALE GENOMIC DNA]</scope>
    <source>
        <strain evidence="1 2">JCM 12483</strain>
    </source>
</reference>
<gene>
    <name evidence="1" type="ORF">BIW53_03200</name>
</gene>